<evidence type="ECO:0000313" key="3">
    <source>
        <dbReference type="Proteomes" id="UP001180754"/>
    </source>
</evidence>
<comment type="caution">
    <text evidence="2">The sequence shown here is derived from an EMBL/GenBank/DDBJ whole genome shotgun (WGS) entry which is preliminary data.</text>
</comment>
<evidence type="ECO:0000313" key="2">
    <source>
        <dbReference type="EMBL" id="MDT0549124.1"/>
    </source>
</evidence>
<sequence>MMIEDLKYGRCASCGSQEIYQAEIGVSGSERFSIRKPGRFKVRRADFSAFVCAWCGFVQWHLKLDQYARHWLQTTLPRVPSSPAQRPVPPQPPQPPM</sequence>
<organism evidence="2 3">
    <name type="scientific">Streptomyces lonegramiae</name>
    <dbReference type="NCBI Taxonomy" id="3075524"/>
    <lineage>
        <taxon>Bacteria</taxon>
        <taxon>Bacillati</taxon>
        <taxon>Actinomycetota</taxon>
        <taxon>Actinomycetes</taxon>
        <taxon>Kitasatosporales</taxon>
        <taxon>Streptomycetaceae</taxon>
        <taxon>Streptomyces</taxon>
    </lineage>
</organism>
<proteinExistence type="predicted"/>
<evidence type="ECO:0000256" key="1">
    <source>
        <dbReference type="SAM" id="MobiDB-lite"/>
    </source>
</evidence>
<protein>
    <submittedName>
        <fullName evidence="2">Uncharacterized protein</fullName>
    </submittedName>
</protein>
<reference evidence="2" key="1">
    <citation type="submission" date="2024-05" db="EMBL/GenBank/DDBJ databases">
        <title>30 novel species of actinomycetes from the DSMZ collection.</title>
        <authorList>
            <person name="Nouioui I."/>
        </authorList>
    </citation>
    <scope>NUCLEOTIDE SEQUENCE</scope>
    <source>
        <strain evidence="2">DSM 41529</strain>
    </source>
</reference>
<feature type="region of interest" description="Disordered" evidence="1">
    <location>
        <begin position="78"/>
        <end position="97"/>
    </location>
</feature>
<name>A0ABU2XT79_9ACTN</name>
<dbReference type="RefSeq" id="WP_311729688.1">
    <property type="nucleotide sequence ID" value="NZ_JAVRFD010000031.1"/>
</dbReference>
<dbReference type="Proteomes" id="UP001180754">
    <property type="component" value="Unassembled WGS sequence"/>
</dbReference>
<accession>A0ABU2XT79</accession>
<feature type="compositionally biased region" description="Pro residues" evidence="1">
    <location>
        <begin position="86"/>
        <end position="97"/>
    </location>
</feature>
<gene>
    <name evidence="2" type="ORF">RND15_41600</name>
</gene>
<keyword evidence="3" id="KW-1185">Reference proteome</keyword>
<dbReference type="EMBL" id="JAVRFD010000031">
    <property type="protein sequence ID" value="MDT0549124.1"/>
    <property type="molecule type" value="Genomic_DNA"/>
</dbReference>